<keyword evidence="3" id="KW-0378">Hydrolase</keyword>
<dbReference type="EMBL" id="JX915880">
    <property type="protein sequence ID" value="AFZ78846.1"/>
    <property type="molecule type" value="mRNA"/>
</dbReference>
<comment type="similarity">
    <text evidence="1">Belongs to the peptidase C1 family.</text>
</comment>
<dbReference type="GO" id="GO:0006508">
    <property type="term" value="P:proteolysis"/>
    <property type="evidence" value="ECO:0007669"/>
    <property type="project" value="UniProtKB-KW"/>
</dbReference>
<dbReference type="InterPro" id="IPR000169">
    <property type="entry name" value="Pept_cys_AS"/>
</dbReference>
<dbReference type="Pfam" id="PF00112">
    <property type="entry name" value="Peptidase_C1"/>
    <property type="match status" value="1"/>
</dbReference>
<dbReference type="Gene3D" id="3.90.70.10">
    <property type="entry name" value="Cysteine proteinases"/>
    <property type="match status" value="1"/>
</dbReference>
<dbReference type="GO" id="GO:0008234">
    <property type="term" value="F:cysteine-type peptidase activity"/>
    <property type="evidence" value="ECO:0007669"/>
    <property type="project" value="UniProtKB-KW"/>
</dbReference>
<keyword evidence="5" id="KW-0865">Zymogen</keyword>
<evidence type="ECO:0000259" key="7">
    <source>
        <dbReference type="SMART" id="SM00848"/>
    </source>
</evidence>
<feature type="domain" description="Cathepsin propeptide inhibitor" evidence="7">
    <location>
        <begin position="37"/>
        <end position="97"/>
    </location>
</feature>
<organism evidence="8">
    <name type="scientific">Coptotermes formosanus</name>
    <name type="common">Formosan subterranean termite</name>
    <dbReference type="NCBI Taxonomy" id="36987"/>
    <lineage>
        <taxon>Eukaryota</taxon>
        <taxon>Metazoa</taxon>
        <taxon>Ecdysozoa</taxon>
        <taxon>Arthropoda</taxon>
        <taxon>Hexapoda</taxon>
        <taxon>Insecta</taxon>
        <taxon>Pterygota</taxon>
        <taxon>Neoptera</taxon>
        <taxon>Polyneoptera</taxon>
        <taxon>Dictyoptera</taxon>
        <taxon>Blattodea</taxon>
        <taxon>Blattoidea</taxon>
        <taxon>Termitoidae</taxon>
        <taxon>Rhinotermitidae</taxon>
        <taxon>Coptotermes</taxon>
    </lineage>
</organism>
<keyword evidence="4" id="KW-0788">Thiol protease</keyword>
<dbReference type="PANTHER" id="PTHR12411">
    <property type="entry name" value="CYSTEINE PROTEASE FAMILY C1-RELATED"/>
    <property type="match status" value="1"/>
</dbReference>
<dbReference type="InterPro" id="IPR013201">
    <property type="entry name" value="Prot_inhib_I29"/>
</dbReference>
<evidence type="ECO:0000256" key="3">
    <source>
        <dbReference type="ARBA" id="ARBA00022801"/>
    </source>
</evidence>
<evidence type="ECO:0000256" key="6">
    <source>
        <dbReference type="ARBA" id="ARBA00023157"/>
    </source>
</evidence>
<evidence type="ECO:0000256" key="4">
    <source>
        <dbReference type="ARBA" id="ARBA00022807"/>
    </source>
</evidence>
<dbReference type="Pfam" id="PF08246">
    <property type="entry name" value="Inhibitor_I29"/>
    <property type="match status" value="1"/>
</dbReference>
<sequence length="227" mass="26613">MAIVWRRVFIVVGLVALCFLGIPIRIDDNELQKRELFRGFLQRFNKTYEGNETEYMKHYNNFKESLNIIDELNRDRLTEHSAVYGLTAYSDLSKDEFLHLYLQPWLPDHLNLMKQKQSHYSHKYFAVNKEAVVDDLPLRVDWRDRNVITEVRNQKTCGACWAFSAAATIEAMYAIKTGLLHKLSVQEVRSWYPNSSKFHLRIFGWCRRCNPDAFGSPWTSCGCCQCS</sequence>
<dbReference type="InterPro" id="IPR000668">
    <property type="entry name" value="Peptidase_C1A_C"/>
</dbReference>
<accession>L0AV48</accession>
<keyword evidence="2" id="KW-0645">Protease</keyword>
<keyword evidence="6" id="KW-1015">Disulfide bond</keyword>
<dbReference type="InterPro" id="IPR013128">
    <property type="entry name" value="Peptidase_C1A"/>
</dbReference>
<evidence type="ECO:0000256" key="5">
    <source>
        <dbReference type="ARBA" id="ARBA00023145"/>
    </source>
</evidence>
<evidence type="ECO:0000256" key="1">
    <source>
        <dbReference type="ARBA" id="ARBA00008455"/>
    </source>
</evidence>
<protein>
    <submittedName>
        <fullName evidence="8">Cathepsin O-like protein</fullName>
    </submittedName>
</protein>
<reference evidence="8" key="1">
    <citation type="submission" date="2012-10" db="EMBL/GenBank/DDBJ databases">
        <title>Immune-Related transcriptome of Coptotermes formosanus Shiraki workers: the defense mechanism.</title>
        <authorList>
            <person name="Hussain A."/>
            <person name="Li Y.F."/>
            <person name="Cheng Y."/>
            <person name="Liu Y."/>
            <person name="Chen C.C."/>
            <person name="Wen S.Y."/>
        </authorList>
    </citation>
    <scope>NUCLEOTIDE SEQUENCE</scope>
</reference>
<evidence type="ECO:0000256" key="2">
    <source>
        <dbReference type="ARBA" id="ARBA00022670"/>
    </source>
</evidence>
<dbReference type="InterPro" id="IPR038765">
    <property type="entry name" value="Papain-like_cys_pep_sf"/>
</dbReference>
<dbReference type="SUPFAM" id="SSF54001">
    <property type="entry name" value="Cysteine proteinases"/>
    <property type="match status" value="1"/>
</dbReference>
<name>L0AV48_COPFO</name>
<evidence type="ECO:0000313" key="8">
    <source>
        <dbReference type="EMBL" id="AFZ78846.1"/>
    </source>
</evidence>
<dbReference type="SMART" id="SM00848">
    <property type="entry name" value="Inhibitor_I29"/>
    <property type="match status" value="1"/>
</dbReference>
<dbReference type="AlphaFoldDB" id="L0AV48"/>
<proteinExistence type="evidence at transcript level"/>
<dbReference type="PROSITE" id="PS00139">
    <property type="entry name" value="THIOL_PROTEASE_CYS"/>
    <property type="match status" value="1"/>
</dbReference>